<evidence type="ECO:0000256" key="6">
    <source>
        <dbReference type="ARBA" id="ARBA00022692"/>
    </source>
</evidence>
<dbReference type="InterPro" id="IPR036097">
    <property type="entry name" value="HisK_dim/P_sf"/>
</dbReference>
<dbReference type="PROSITE" id="PS50839">
    <property type="entry name" value="CHASE"/>
    <property type="match status" value="1"/>
</dbReference>
<keyword evidence="14" id="KW-1185">Reference proteome</keyword>
<evidence type="ECO:0000313" key="14">
    <source>
        <dbReference type="Proteomes" id="UP000199400"/>
    </source>
</evidence>
<keyword evidence="7 13" id="KW-0418">Kinase</keyword>
<dbReference type="InterPro" id="IPR042240">
    <property type="entry name" value="CHASE_sf"/>
</dbReference>
<dbReference type="Gene3D" id="3.30.450.350">
    <property type="entry name" value="CHASE domain"/>
    <property type="match status" value="1"/>
</dbReference>
<dbReference type="SUPFAM" id="SSF47384">
    <property type="entry name" value="Homodimeric domain of signal transducing histidine kinase"/>
    <property type="match status" value="1"/>
</dbReference>
<protein>
    <recommendedName>
        <fullName evidence="3">histidine kinase</fullName>
        <ecNumber evidence="3">2.7.13.3</ecNumber>
    </recommendedName>
</protein>
<dbReference type="Pfam" id="PF03924">
    <property type="entry name" value="CHASE"/>
    <property type="match status" value="1"/>
</dbReference>
<dbReference type="SUPFAM" id="SSF55874">
    <property type="entry name" value="ATPase domain of HSP90 chaperone/DNA topoisomerase II/histidine kinase"/>
    <property type="match status" value="1"/>
</dbReference>
<keyword evidence="6" id="KW-0812">Transmembrane</keyword>
<dbReference type="STRING" id="54.SAMN02745121_07395"/>
<dbReference type="GO" id="GO:0016020">
    <property type="term" value="C:membrane"/>
    <property type="evidence" value="ECO:0007669"/>
    <property type="project" value="UniProtKB-SubCell"/>
</dbReference>
<reference evidence="14" key="1">
    <citation type="submission" date="2016-10" db="EMBL/GenBank/DDBJ databases">
        <authorList>
            <person name="Varghese N."/>
            <person name="Submissions S."/>
        </authorList>
    </citation>
    <scope>NUCLEOTIDE SEQUENCE [LARGE SCALE GENOMIC DNA]</scope>
    <source>
        <strain evidence="14">ATCC 25963</strain>
    </source>
</reference>
<feature type="domain" description="CHASE" evidence="12">
    <location>
        <begin position="138"/>
        <end position="241"/>
    </location>
</feature>
<dbReference type="InterPro" id="IPR003661">
    <property type="entry name" value="HisK_dim/P_dom"/>
</dbReference>
<dbReference type="InterPro" id="IPR003594">
    <property type="entry name" value="HATPase_dom"/>
</dbReference>
<dbReference type="InterPro" id="IPR006189">
    <property type="entry name" value="CHASE_dom"/>
</dbReference>
<dbReference type="RefSeq" id="WP_170136197.1">
    <property type="nucleotide sequence ID" value="NZ_FOMX01000033.1"/>
</dbReference>
<dbReference type="InterPro" id="IPR050736">
    <property type="entry name" value="Sensor_HK_Regulatory"/>
</dbReference>
<evidence type="ECO:0000259" key="11">
    <source>
        <dbReference type="PROSITE" id="PS50109"/>
    </source>
</evidence>
<dbReference type="PRINTS" id="PR00344">
    <property type="entry name" value="BCTRLSENSOR"/>
</dbReference>
<evidence type="ECO:0000256" key="1">
    <source>
        <dbReference type="ARBA" id="ARBA00000085"/>
    </source>
</evidence>
<comment type="subcellular location">
    <subcellularLocation>
        <location evidence="2">Membrane</location>
    </subcellularLocation>
</comment>
<dbReference type="SMART" id="SM01079">
    <property type="entry name" value="CHASE"/>
    <property type="match status" value="1"/>
</dbReference>
<keyword evidence="10" id="KW-0472">Membrane</keyword>
<feature type="domain" description="Histidine kinase" evidence="11">
    <location>
        <begin position="355"/>
        <end position="568"/>
    </location>
</feature>
<dbReference type="EMBL" id="FOMX01000033">
    <property type="protein sequence ID" value="SFF18329.1"/>
    <property type="molecule type" value="Genomic_DNA"/>
</dbReference>
<evidence type="ECO:0000256" key="9">
    <source>
        <dbReference type="ARBA" id="ARBA00023012"/>
    </source>
</evidence>
<dbReference type="Proteomes" id="UP000199400">
    <property type="component" value="Unassembled WGS sequence"/>
</dbReference>
<dbReference type="EC" id="2.7.13.3" evidence="3"/>
<name>A0A1I2GMU1_9BACT</name>
<dbReference type="Pfam" id="PF02518">
    <property type="entry name" value="HATPase_c"/>
    <property type="match status" value="1"/>
</dbReference>
<evidence type="ECO:0000259" key="12">
    <source>
        <dbReference type="PROSITE" id="PS50839"/>
    </source>
</evidence>
<keyword evidence="9" id="KW-0902">Two-component regulatory system</keyword>
<dbReference type="InterPro" id="IPR036890">
    <property type="entry name" value="HATPase_C_sf"/>
</dbReference>
<dbReference type="Pfam" id="PF00512">
    <property type="entry name" value="HisKA"/>
    <property type="match status" value="1"/>
</dbReference>
<accession>A0A1I2GMU1</accession>
<evidence type="ECO:0000256" key="4">
    <source>
        <dbReference type="ARBA" id="ARBA00022553"/>
    </source>
</evidence>
<dbReference type="Gene3D" id="3.30.565.10">
    <property type="entry name" value="Histidine kinase-like ATPase, C-terminal domain"/>
    <property type="match status" value="1"/>
</dbReference>
<keyword evidence="8" id="KW-1133">Transmembrane helix</keyword>
<dbReference type="PANTHER" id="PTHR43711">
    <property type="entry name" value="TWO-COMPONENT HISTIDINE KINASE"/>
    <property type="match status" value="1"/>
</dbReference>
<dbReference type="InterPro" id="IPR005467">
    <property type="entry name" value="His_kinase_dom"/>
</dbReference>
<evidence type="ECO:0000256" key="2">
    <source>
        <dbReference type="ARBA" id="ARBA00004370"/>
    </source>
</evidence>
<evidence type="ECO:0000313" key="13">
    <source>
        <dbReference type="EMBL" id="SFF18329.1"/>
    </source>
</evidence>
<dbReference type="CDD" id="cd00075">
    <property type="entry name" value="HATPase"/>
    <property type="match status" value="1"/>
</dbReference>
<organism evidence="13 14">
    <name type="scientific">Nannocystis exedens</name>
    <dbReference type="NCBI Taxonomy" id="54"/>
    <lineage>
        <taxon>Bacteria</taxon>
        <taxon>Pseudomonadati</taxon>
        <taxon>Myxococcota</taxon>
        <taxon>Polyangia</taxon>
        <taxon>Nannocystales</taxon>
        <taxon>Nannocystaceae</taxon>
        <taxon>Nannocystis</taxon>
    </lineage>
</organism>
<keyword evidence="4" id="KW-0597">Phosphoprotein</keyword>
<proteinExistence type="predicted"/>
<dbReference type="PANTHER" id="PTHR43711:SF1">
    <property type="entry name" value="HISTIDINE KINASE 1"/>
    <property type="match status" value="1"/>
</dbReference>
<sequence>MSLRPSLSAWLPFSLCLVLTAAAAVLVSHAERQVERARLASAVLAARDRIVERMAIYISVLRGSSGWPAREQPVTVSEFGRFVERLKLADQYPGTQGIGYTARFGAVELHEAVALARARGWHHVQIWPEWPRDEVHAIVLLEPLDLRNRAAMGFDMRTERTRREAMDRARDIGDVALSGKVTLVQEIDEHDQQAGFLLYSPVYVDGGVPASVAERREKLKGYVYAPLRAGDLIEGIFAEALPAVAFELYDGEGVDAERLLYRFGRRIAGDDDDAILEMVEIAGHPWTVRFARAAHGPNGSPLTSLVTGLGAALSAVVLIVTRVREQARARALTRARAEAQANQEMLRFTDLFIGILGHDLRTPLSAIVLCAELLRRADGQTDTTEAFERLRASARRMSRMIDQLLDLTRVRLGGGIAVLARPVALDAVVRDVVDELVRAGPDARIEVATTGDLGGRWDPDRLAQVFSNLLGNAVRHREGAPVRVRLDGSARDRVVASVHNAGVIAPALRPVVFEPFRGAQARPAGGASGLGLGLYITRAIVEAHGGSVTVAAAEGAGTTFTVILPRTARVARAKVAAAPGRATDS</sequence>
<dbReference type="SMART" id="SM00388">
    <property type="entry name" value="HisKA"/>
    <property type="match status" value="1"/>
</dbReference>
<dbReference type="SMART" id="SM00387">
    <property type="entry name" value="HATPase_c"/>
    <property type="match status" value="1"/>
</dbReference>
<comment type="catalytic activity">
    <reaction evidence="1">
        <text>ATP + protein L-histidine = ADP + protein N-phospho-L-histidine.</text>
        <dbReference type="EC" id="2.7.13.3"/>
    </reaction>
</comment>
<keyword evidence="5" id="KW-0808">Transferase</keyword>
<gene>
    <name evidence="13" type="ORF">SAMN02745121_07395</name>
</gene>
<dbReference type="CDD" id="cd00082">
    <property type="entry name" value="HisKA"/>
    <property type="match status" value="1"/>
</dbReference>
<dbReference type="GO" id="GO:0000155">
    <property type="term" value="F:phosphorelay sensor kinase activity"/>
    <property type="evidence" value="ECO:0007669"/>
    <property type="project" value="InterPro"/>
</dbReference>
<dbReference type="InterPro" id="IPR004358">
    <property type="entry name" value="Sig_transdc_His_kin-like_C"/>
</dbReference>
<evidence type="ECO:0000256" key="8">
    <source>
        <dbReference type="ARBA" id="ARBA00022989"/>
    </source>
</evidence>
<evidence type="ECO:0000256" key="3">
    <source>
        <dbReference type="ARBA" id="ARBA00012438"/>
    </source>
</evidence>
<dbReference type="AlphaFoldDB" id="A0A1I2GMU1"/>
<evidence type="ECO:0000256" key="7">
    <source>
        <dbReference type="ARBA" id="ARBA00022777"/>
    </source>
</evidence>
<dbReference type="PROSITE" id="PS50109">
    <property type="entry name" value="HIS_KIN"/>
    <property type="match status" value="1"/>
</dbReference>
<dbReference type="Gene3D" id="1.10.287.130">
    <property type="match status" value="1"/>
</dbReference>
<evidence type="ECO:0000256" key="10">
    <source>
        <dbReference type="ARBA" id="ARBA00023136"/>
    </source>
</evidence>
<evidence type="ECO:0000256" key="5">
    <source>
        <dbReference type="ARBA" id="ARBA00022679"/>
    </source>
</evidence>